<evidence type="ECO:0000256" key="11">
    <source>
        <dbReference type="ARBA" id="ARBA00025736"/>
    </source>
</evidence>
<keyword evidence="3" id="KW-0597">Phosphoprotein</keyword>
<evidence type="ECO:0000256" key="8">
    <source>
        <dbReference type="ARBA" id="ARBA00023170"/>
    </source>
</evidence>
<feature type="transmembrane region" description="Helical" evidence="13">
    <location>
        <begin position="110"/>
        <end position="135"/>
    </location>
</feature>
<evidence type="ECO:0000256" key="13">
    <source>
        <dbReference type="SAM" id="Phobius"/>
    </source>
</evidence>
<dbReference type="InterPro" id="IPR017452">
    <property type="entry name" value="GPCR_Rhodpsn_7TM"/>
</dbReference>
<evidence type="ECO:0000259" key="14">
    <source>
        <dbReference type="PROSITE" id="PS50262"/>
    </source>
</evidence>
<feature type="non-terminal residue" evidence="15">
    <location>
        <position position="260"/>
    </location>
</feature>
<name>A0ABS2YCD6_POLSP</name>
<dbReference type="Gene3D" id="1.20.1070.10">
    <property type="entry name" value="Rhodopsin 7-helix transmembrane proteins"/>
    <property type="match status" value="1"/>
</dbReference>
<organism evidence="15 16">
    <name type="scientific">Polyodon spathula</name>
    <name type="common">North American paddlefish</name>
    <name type="synonym">Squalus spathula</name>
    <dbReference type="NCBI Taxonomy" id="7913"/>
    <lineage>
        <taxon>Eukaryota</taxon>
        <taxon>Metazoa</taxon>
        <taxon>Chordata</taxon>
        <taxon>Craniata</taxon>
        <taxon>Vertebrata</taxon>
        <taxon>Euteleostomi</taxon>
        <taxon>Actinopterygii</taxon>
        <taxon>Chondrostei</taxon>
        <taxon>Acipenseriformes</taxon>
        <taxon>Polyodontidae</taxon>
        <taxon>Polyodon</taxon>
    </lineage>
</organism>
<evidence type="ECO:0000256" key="6">
    <source>
        <dbReference type="ARBA" id="ARBA00023040"/>
    </source>
</evidence>
<feature type="transmembrane region" description="Helical" evidence="13">
    <location>
        <begin position="67"/>
        <end position="88"/>
    </location>
</feature>
<dbReference type="EMBL" id="JAAWVQ010133419">
    <property type="protein sequence ID" value="MBN3284129.1"/>
    <property type="molecule type" value="Genomic_DNA"/>
</dbReference>
<comment type="subcellular location">
    <subcellularLocation>
        <location evidence="1">Cell membrane</location>
        <topology evidence="1">Multi-pass membrane protein</topology>
    </subcellularLocation>
</comment>
<evidence type="ECO:0000256" key="2">
    <source>
        <dbReference type="ARBA" id="ARBA00022475"/>
    </source>
</evidence>
<feature type="domain" description="G-protein coupled receptors family 1 profile" evidence="14">
    <location>
        <begin position="1"/>
        <end position="221"/>
    </location>
</feature>
<dbReference type="InterPro" id="IPR000276">
    <property type="entry name" value="GPCR_Rhodpsn"/>
</dbReference>
<dbReference type="PANTHER" id="PTHR24225:SF72">
    <property type="entry name" value="G-PROTEIN COUPLED RECEPTORS FAMILY 1 PROFILE DOMAIN-CONTAINING PROTEIN-RELATED"/>
    <property type="match status" value="1"/>
</dbReference>
<feature type="transmembrane region" description="Helical" evidence="13">
    <location>
        <begin position="30"/>
        <end position="55"/>
    </location>
</feature>
<keyword evidence="4 12" id="KW-0812">Transmembrane</keyword>
<evidence type="ECO:0000313" key="16">
    <source>
        <dbReference type="Proteomes" id="UP001166093"/>
    </source>
</evidence>
<dbReference type="InterPro" id="IPR000826">
    <property type="entry name" value="Formyl_rcpt-rel"/>
</dbReference>
<keyword evidence="8 12" id="KW-0675">Receptor</keyword>
<feature type="transmembrane region" description="Helical" evidence="13">
    <location>
        <begin position="156"/>
        <end position="184"/>
    </location>
</feature>
<dbReference type="Pfam" id="PF00001">
    <property type="entry name" value="7tm_1"/>
    <property type="match status" value="1"/>
</dbReference>
<feature type="transmembrane region" description="Helical" evidence="13">
    <location>
        <begin position="204"/>
        <end position="224"/>
    </location>
</feature>
<evidence type="ECO:0000256" key="7">
    <source>
        <dbReference type="ARBA" id="ARBA00023136"/>
    </source>
</evidence>
<comment type="caution">
    <text evidence="15">The sequence shown here is derived from an EMBL/GenBank/DDBJ whole genome shotgun (WGS) entry which is preliminary data.</text>
</comment>
<keyword evidence="6 12" id="KW-0297">G-protein coupled receptor</keyword>
<evidence type="ECO:0000256" key="1">
    <source>
        <dbReference type="ARBA" id="ARBA00004651"/>
    </source>
</evidence>
<evidence type="ECO:0000256" key="5">
    <source>
        <dbReference type="ARBA" id="ARBA00022989"/>
    </source>
</evidence>
<dbReference type="Proteomes" id="UP001166093">
    <property type="component" value="Unassembled WGS sequence"/>
</dbReference>
<keyword evidence="7 13" id="KW-0472">Membrane</keyword>
<protein>
    <submittedName>
        <fullName evidence="15">LT4R1 protein</fullName>
    </submittedName>
</protein>
<comment type="similarity">
    <text evidence="12">Belongs to the G-protein coupled receptor 1 family.</text>
</comment>
<feature type="non-terminal residue" evidence="15">
    <location>
        <position position="1"/>
    </location>
</feature>
<dbReference type="PROSITE" id="PS00237">
    <property type="entry name" value="G_PROTEIN_RECEP_F1_1"/>
    <property type="match status" value="1"/>
</dbReference>
<dbReference type="PROSITE" id="PS50262">
    <property type="entry name" value="G_PROTEIN_RECEP_F1_2"/>
    <property type="match status" value="1"/>
</dbReference>
<keyword evidence="10 12" id="KW-0807">Transducer</keyword>
<gene>
    <name evidence="15" type="primary">Ltb4r_2</name>
    <name evidence="15" type="ORF">GTO93_0013991</name>
</gene>
<comment type="similarity">
    <text evidence="11">Belongs to the chemokine-like receptor (CMKLR) family.</text>
</comment>
<dbReference type="PANTHER" id="PTHR24225">
    <property type="entry name" value="CHEMOTACTIC RECEPTOR"/>
    <property type="match status" value="1"/>
</dbReference>
<keyword evidence="5 13" id="KW-1133">Transmembrane helix</keyword>
<dbReference type="PRINTS" id="PR00237">
    <property type="entry name" value="GPCRRHODOPSN"/>
</dbReference>
<keyword evidence="2" id="KW-1003">Cell membrane</keyword>
<dbReference type="SUPFAM" id="SSF81321">
    <property type="entry name" value="Family A G protein-coupled receptor-like"/>
    <property type="match status" value="1"/>
</dbReference>
<evidence type="ECO:0000256" key="10">
    <source>
        <dbReference type="ARBA" id="ARBA00023224"/>
    </source>
</evidence>
<evidence type="ECO:0000256" key="9">
    <source>
        <dbReference type="ARBA" id="ARBA00023180"/>
    </source>
</evidence>
<keyword evidence="16" id="KW-1185">Reference proteome</keyword>
<evidence type="ECO:0000313" key="15">
    <source>
        <dbReference type="EMBL" id="MBN3284129.1"/>
    </source>
</evidence>
<reference evidence="15" key="1">
    <citation type="journal article" date="2021" name="Cell">
        <title>Tracing the genetic footprints of vertebrate landing in non-teleost ray-finned fishes.</title>
        <authorList>
            <person name="Bi X."/>
            <person name="Wang K."/>
            <person name="Yang L."/>
            <person name="Pan H."/>
            <person name="Jiang H."/>
            <person name="Wei Q."/>
            <person name="Fang M."/>
            <person name="Yu H."/>
            <person name="Zhu C."/>
            <person name="Cai Y."/>
            <person name="He Y."/>
            <person name="Gan X."/>
            <person name="Zeng H."/>
            <person name="Yu D."/>
            <person name="Zhu Y."/>
            <person name="Jiang H."/>
            <person name="Qiu Q."/>
            <person name="Yang H."/>
            <person name="Zhang Y.E."/>
            <person name="Wang W."/>
            <person name="Zhu M."/>
            <person name="He S."/>
            <person name="Zhang G."/>
        </authorList>
    </citation>
    <scope>NUCLEOTIDE SEQUENCE</scope>
    <source>
        <strain evidence="15">Pddl_001</strain>
    </source>
</reference>
<evidence type="ECO:0000256" key="4">
    <source>
        <dbReference type="ARBA" id="ARBA00022692"/>
    </source>
</evidence>
<keyword evidence="9" id="KW-0325">Glycoprotein</keyword>
<evidence type="ECO:0000256" key="3">
    <source>
        <dbReference type="ARBA" id="ARBA00022553"/>
    </source>
</evidence>
<accession>A0ABS2YCD6</accession>
<proteinExistence type="inferred from homology"/>
<sequence>MVLITLPVWIYSLADAWVFGETFCKAMVYVIYSSMYGSVFLITLMSVDRFVAIIYPFTLQKWKKKGFLFKMLAVVWILASLFSIPAILPRKVDYVDRKLQCTDKEYTSDMQVVVCLLLETLVGFVIPFSTLSICYACMGRRIKQMTFKTKQKSTTLIASVVIAFALCWFPYHIFNLMTVVSVLIRKSYPEAADRVDEVAKTGALVAGALAFISSSINPLLYAFAARRFRSSLSESGFRKLFHHISTSTSPERTNEMSVIS</sequence>
<evidence type="ECO:0000256" key="12">
    <source>
        <dbReference type="RuleBase" id="RU000688"/>
    </source>
</evidence>